<name>A0A0K2V5A7_LEPSM</name>
<protein>
    <submittedName>
        <fullName evidence="1">Uncharacterized protein</fullName>
    </submittedName>
</protein>
<reference evidence="1" key="1">
    <citation type="submission" date="2014-05" db="EMBL/GenBank/DDBJ databases">
        <authorList>
            <person name="Chronopoulou M."/>
        </authorList>
    </citation>
    <scope>NUCLEOTIDE SEQUENCE</scope>
    <source>
        <tissue evidence="1">Whole organism</tissue>
    </source>
</reference>
<evidence type="ECO:0000313" key="1">
    <source>
        <dbReference type="EMBL" id="CDW45728.1"/>
    </source>
</evidence>
<dbReference type="AlphaFoldDB" id="A0A0K2V5A7"/>
<organism evidence="1">
    <name type="scientific">Lepeophtheirus salmonis</name>
    <name type="common">Salmon louse</name>
    <name type="synonym">Caligus salmonis</name>
    <dbReference type="NCBI Taxonomy" id="72036"/>
    <lineage>
        <taxon>Eukaryota</taxon>
        <taxon>Metazoa</taxon>
        <taxon>Ecdysozoa</taxon>
        <taxon>Arthropoda</taxon>
        <taxon>Crustacea</taxon>
        <taxon>Multicrustacea</taxon>
        <taxon>Hexanauplia</taxon>
        <taxon>Copepoda</taxon>
        <taxon>Siphonostomatoida</taxon>
        <taxon>Caligidae</taxon>
        <taxon>Lepeophtheirus</taxon>
    </lineage>
</organism>
<sequence length="73" mass="8677">KLLVNSSVYDILVRLNLYLICVEKDLQKNDHHHIQLLICKITLLLHSNYIIYYGSRIIGQNIFAERTIRQRII</sequence>
<accession>A0A0K2V5A7</accession>
<feature type="non-terminal residue" evidence="1">
    <location>
        <position position="1"/>
    </location>
</feature>
<dbReference type="EMBL" id="HACA01028367">
    <property type="protein sequence ID" value="CDW45728.1"/>
    <property type="molecule type" value="Transcribed_RNA"/>
</dbReference>
<proteinExistence type="predicted"/>